<reference evidence="17" key="1">
    <citation type="submission" date="2022-11" db="UniProtKB">
        <authorList>
            <consortium name="WormBaseParasite"/>
        </authorList>
    </citation>
    <scope>IDENTIFICATION</scope>
</reference>
<dbReference type="Pfam" id="PF07645">
    <property type="entry name" value="EGF_CA"/>
    <property type="match status" value="6"/>
</dbReference>
<dbReference type="GO" id="GO:0005576">
    <property type="term" value="C:extracellular region"/>
    <property type="evidence" value="ECO:0007669"/>
    <property type="project" value="InterPro"/>
</dbReference>
<keyword evidence="16" id="KW-1185">Reference proteome</keyword>
<dbReference type="WBParaSite" id="PgR045_g046_t04">
    <property type="protein sequence ID" value="PgR045_g046_t04"/>
    <property type="gene ID" value="PgR045_g046"/>
</dbReference>
<evidence type="ECO:0000313" key="16">
    <source>
        <dbReference type="Proteomes" id="UP000887569"/>
    </source>
</evidence>
<dbReference type="SUPFAM" id="SSF57184">
    <property type="entry name" value="Growth factor receptor domain"/>
    <property type="match status" value="3"/>
</dbReference>
<feature type="domain" description="EGF-like" evidence="15">
    <location>
        <begin position="529"/>
        <end position="569"/>
    </location>
</feature>
<evidence type="ECO:0000256" key="5">
    <source>
        <dbReference type="ARBA" id="ARBA00022530"/>
    </source>
</evidence>
<dbReference type="Gene3D" id="2.10.25.10">
    <property type="entry name" value="Laminin"/>
    <property type="match status" value="10"/>
</dbReference>
<dbReference type="Pfam" id="PF22914">
    <property type="entry name" value="Fibulin_C"/>
    <property type="match status" value="1"/>
</dbReference>
<dbReference type="SUPFAM" id="SSF57196">
    <property type="entry name" value="EGF/Laminin"/>
    <property type="match status" value="2"/>
</dbReference>
<keyword evidence="9" id="KW-0106">Calcium</keyword>
<dbReference type="PROSITE" id="PS01186">
    <property type="entry name" value="EGF_2"/>
    <property type="match status" value="5"/>
</dbReference>
<evidence type="ECO:0000313" key="17">
    <source>
        <dbReference type="WBParaSite" id="PgR045_g046_t04"/>
    </source>
</evidence>
<evidence type="ECO:0000256" key="8">
    <source>
        <dbReference type="ARBA" id="ARBA00022737"/>
    </source>
</evidence>
<dbReference type="InterPro" id="IPR017048">
    <property type="entry name" value="Fibulin-1"/>
</dbReference>
<comment type="caution">
    <text evidence="13">Lacks conserved residue(s) required for the propagation of feature annotation.</text>
</comment>
<dbReference type="InterPro" id="IPR018097">
    <property type="entry name" value="EGF_Ca-bd_CS"/>
</dbReference>
<dbReference type="PROSITE" id="PS00010">
    <property type="entry name" value="ASX_HYDROXYL"/>
    <property type="match status" value="4"/>
</dbReference>
<comment type="subunit">
    <text evidence="12">Homomultimerizes and interacts with various extracellular matrix components.</text>
</comment>
<dbReference type="GO" id="GO:0030198">
    <property type="term" value="P:extracellular matrix organization"/>
    <property type="evidence" value="ECO:0007669"/>
    <property type="project" value="InterPro"/>
</dbReference>
<dbReference type="FunFam" id="2.10.25.10:FF:000005">
    <property type="entry name" value="Fibrillin 2"/>
    <property type="match status" value="3"/>
</dbReference>
<dbReference type="Pfam" id="PF12662">
    <property type="entry name" value="cEGF"/>
    <property type="match status" value="2"/>
</dbReference>
<keyword evidence="4 12" id="KW-0964">Secreted</keyword>
<comment type="subcellular location">
    <subcellularLocation>
        <location evidence="1 12">Secreted</location>
        <location evidence="1 12">Extracellular space</location>
        <location evidence="1 12">Extracellular matrix</location>
    </subcellularLocation>
</comment>
<proteinExistence type="inferred from homology"/>
<evidence type="ECO:0000256" key="10">
    <source>
        <dbReference type="ARBA" id="ARBA00023157"/>
    </source>
</evidence>
<keyword evidence="8" id="KW-0677">Repeat</keyword>
<dbReference type="InterPro" id="IPR000020">
    <property type="entry name" value="Anaphylatoxin/fibulin"/>
</dbReference>
<evidence type="ECO:0000256" key="7">
    <source>
        <dbReference type="ARBA" id="ARBA00022729"/>
    </source>
</evidence>
<dbReference type="InterPro" id="IPR000742">
    <property type="entry name" value="EGF"/>
</dbReference>
<evidence type="ECO:0000256" key="9">
    <source>
        <dbReference type="ARBA" id="ARBA00022837"/>
    </source>
</evidence>
<feature type="chain" id="PRO_5037527793" description="Fibulin-1" evidence="14">
    <location>
        <begin position="21"/>
        <end position="783"/>
    </location>
</feature>
<evidence type="ECO:0000256" key="3">
    <source>
        <dbReference type="ARBA" id="ARBA00021554"/>
    </source>
</evidence>
<dbReference type="InterPro" id="IPR000152">
    <property type="entry name" value="EGF-type_Asp/Asn_hydroxyl_site"/>
</dbReference>
<dbReference type="InterPro" id="IPR049883">
    <property type="entry name" value="NOTCH1_EGF-like"/>
</dbReference>
<dbReference type="SMART" id="SM00181">
    <property type="entry name" value="EGF"/>
    <property type="match status" value="9"/>
</dbReference>
<evidence type="ECO:0000259" key="15">
    <source>
        <dbReference type="PROSITE" id="PS50026"/>
    </source>
</evidence>
<keyword evidence="11" id="KW-0325">Glycoprotein</keyword>
<evidence type="ECO:0000256" key="6">
    <source>
        <dbReference type="ARBA" id="ARBA00022536"/>
    </source>
</evidence>
<dbReference type="FunFam" id="2.10.25.10:FF:000240">
    <property type="entry name" value="Vitamin K-dependent protein S"/>
    <property type="match status" value="1"/>
</dbReference>
<dbReference type="AlphaFoldDB" id="A0A915BL90"/>
<dbReference type="InterPro" id="IPR009030">
    <property type="entry name" value="Growth_fac_rcpt_cys_sf"/>
</dbReference>
<name>A0A915BL90_PARUN</name>
<keyword evidence="10" id="KW-1015">Disulfide bond</keyword>
<evidence type="ECO:0000256" key="14">
    <source>
        <dbReference type="SAM" id="SignalP"/>
    </source>
</evidence>
<evidence type="ECO:0000256" key="13">
    <source>
        <dbReference type="PROSITE-ProRule" id="PRU00076"/>
    </source>
</evidence>
<sequence>MRRLLGISTFLFLSVVSSWSSELTRCCNSGARHFRKTATCSLIATESAAVTCTRTASICCLRALLDQSCDHGTNMADTEEYCPANLNQVGGGIRKECCDCCLLAKDLIRRNAECIAPLGFSAQCLRSFNKCCHRKTEISFPEPLLMTNRPESLHFLGVGDRCASAKCEHLCSDRGGETVECSCRAGYDLGPDGTSCVDRDECATSYDGPTMVLTTPCEENETCENLPGGYRCYVRDPAVLSDGSSPFHVIEESSLYKRGPENMIRERYEQSCPIGWTLDEMGACVDIDECLLLVDDCLESQRCLNTPGSFKCIRTISCGTGYVIDSENTEECIDVDECTRGLHDCGPLYVCRNTQGSYRCDPKKCAEGELMNPRTGECTHVDCPIGFKPENGRCEDVNECETVGRCRQFEECINTPGSYRCQEKGNLCTNGYRMDRDTGFCVDINECVEETHQCEDKQCINLLGSYKCRCSAGYEFNETTMRCEDIDECNKFAGHVCSLHATCENTIGSFECHCKDGFKLATDARNCDDIDECELGIAKCAQKCINIPGSYQCICKRGYQLGADGITCEDIDECSLWAGSGDDLCMGGCINTPGSYICNCPPGYEIQKDAKTCKDIDECERGECQGTDRICVNTLGSFKCHHIECPPNYIHDKHYKNNVEDGYSCLKRCHPHDAICMGNHTREILYQFRSLPSMRFIRQPIEVSRIRAQLDTPFSVEYRIDRSNKRTFAVEQDRNIGIVKLIAPLKGPSSVMVRLHINTYSRTHVLLAHNVALIRVYISKYYF</sequence>
<dbReference type="GO" id="GO:0005509">
    <property type="term" value="F:calcium ion binding"/>
    <property type="evidence" value="ECO:0007669"/>
    <property type="project" value="InterPro"/>
</dbReference>
<dbReference type="PROSITE" id="PS01177">
    <property type="entry name" value="ANAPHYLATOXIN_1"/>
    <property type="match status" value="1"/>
</dbReference>
<dbReference type="GO" id="GO:0016504">
    <property type="term" value="F:peptidase activator activity"/>
    <property type="evidence" value="ECO:0007669"/>
    <property type="project" value="InterPro"/>
</dbReference>
<dbReference type="PANTHER" id="PTHR24039:SF28">
    <property type="entry name" value="EGF-LIKE DOMAIN-CONTAINING PROTEIN"/>
    <property type="match status" value="1"/>
</dbReference>
<dbReference type="CDD" id="cd00054">
    <property type="entry name" value="EGF_CA"/>
    <property type="match status" value="2"/>
</dbReference>
<dbReference type="FunFam" id="2.10.25.10:FF:000078">
    <property type="entry name" value="Fibulin-1"/>
    <property type="match status" value="1"/>
</dbReference>
<dbReference type="Proteomes" id="UP000887569">
    <property type="component" value="Unplaced"/>
</dbReference>
<dbReference type="InterPro" id="IPR055088">
    <property type="entry name" value="Fibulin_C"/>
</dbReference>
<comment type="similarity">
    <text evidence="2 12">Belongs to the fibulin family.</text>
</comment>
<dbReference type="InterPro" id="IPR001881">
    <property type="entry name" value="EGF-like_Ca-bd_dom"/>
</dbReference>
<dbReference type="SMART" id="SM00179">
    <property type="entry name" value="EGF_CA"/>
    <property type="match status" value="9"/>
</dbReference>
<keyword evidence="6 13" id="KW-0245">EGF-like domain</keyword>
<evidence type="ECO:0000256" key="11">
    <source>
        <dbReference type="ARBA" id="ARBA00023180"/>
    </source>
</evidence>
<dbReference type="InterPro" id="IPR026823">
    <property type="entry name" value="cEGF"/>
</dbReference>
<dbReference type="PROSITE" id="PS50026">
    <property type="entry name" value="EGF_3"/>
    <property type="match status" value="3"/>
</dbReference>
<feature type="domain" description="EGF-like" evidence="15">
    <location>
        <begin position="443"/>
        <end position="484"/>
    </location>
</feature>
<evidence type="ECO:0000256" key="4">
    <source>
        <dbReference type="ARBA" id="ARBA00022525"/>
    </source>
</evidence>
<dbReference type="PANTHER" id="PTHR24039">
    <property type="entry name" value="FIBRILLIN-RELATED"/>
    <property type="match status" value="1"/>
</dbReference>
<dbReference type="PROSITE" id="PS01187">
    <property type="entry name" value="EGF_CA"/>
    <property type="match status" value="3"/>
</dbReference>
<evidence type="ECO:0000256" key="2">
    <source>
        <dbReference type="ARBA" id="ARBA00006127"/>
    </source>
</evidence>
<accession>A0A915BL90</accession>
<keyword evidence="5 12" id="KW-0272">Extracellular matrix</keyword>
<dbReference type="PIRSF" id="PIRSF036313">
    <property type="entry name" value="Fibulin-1"/>
    <property type="match status" value="1"/>
</dbReference>
<evidence type="ECO:0000256" key="12">
    <source>
        <dbReference type="PIRNR" id="PIRNR036313"/>
    </source>
</evidence>
<feature type="signal peptide" evidence="14">
    <location>
        <begin position="1"/>
        <end position="20"/>
    </location>
</feature>
<protein>
    <recommendedName>
        <fullName evidence="3 12">Fibulin-1</fullName>
    </recommendedName>
</protein>
<organism evidence="16 17">
    <name type="scientific">Parascaris univalens</name>
    <name type="common">Nematode worm</name>
    <dbReference type="NCBI Taxonomy" id="6257"/>
    <lineage>
        <taxon>Eukaryota</taxon>
        <taxon>Metazoa</taxon>
        <taxon>Ecdysozoa</taxon>
        <taxon>Nematoda</taxon>
        <taxon>Chromadorea</taxon>
        <taxon>Rhabditida</taxon>
        <taxon>Spirurina</taxon>
        <taxon>Ascaridomorpha</taxon>
        <taxon>Ascaridoidea</taxon>
        <taxon>Ascarididae</taxon>
        <taxon>Parascaris</taxon>
    </lineage>
</organism>
<feature type="domain" description="EGF-like" evidence="15">
    <location>
        <begin position="485"/>
        <end position="528"/>
    </location>
</feature>
<keyword evidence="7 14" id="KW-0732">Signal</keyword>
<evidence type="ECO:0000256" key="1">
    <source>
        <dbReference type="ARBA" id="ARBA00004498"/>
    </source>
</evidence>